<name>A0A0F8X7Z5_9ZZZZ</name>
<dbReference type="AlphaFoldDB" id="A0A0F8X7Z5"/>
<feature type="non-terminal residue" evidence="1">
    <location>
        <position position="70"/>
    </location>
</feature>
<gene>
    <name evidence="1" type="ORF">LCGC14_2979260</name>
</gene>
<sequence length="70" mass="7827">MVTATERLAEIQRIQQARPDEKLVFVQPSKKPKVEGFREIDPTTGELGGSRFREEFGEGAELIAIEDPAI</sequence>
<dbReference type="EMBL" id="LAZR01060799">
    <property type="protein sequence ID" value="KKK64928.1"/>
    <property type="molecule type" value="Genomic_DNA"/>
</dbReference>
<comment type="caution">
    <text evidence="1">The sequence shown here is derived from an EMBL/GenBank/DDBJ whole genome shotgun (WGS) entry which is preliminary data.</text>
</comment>
<proteinExistence type="predicted"/>
<evidence type="ECO:0000313" key="1">
    <source>
        <dbReference type="EMBL" id="KKK64928.1"/>
    </source>
</evidence>
<reference evidence="1" key="1">
    <citation type="journal article" date="2015" name="Nature">
        <title>Complex archaea that bridge the gap between prokaryotes and eukaryotes.</title>
        <authorList>
            <person name="Spang A."/>
            <person name="Saw J.H."/>
            <person name="Jorgensen S.L."/>
            <person name="Zaremba-Niedzwiedzka K."/>
            <person name="Martijn J."/>
            <person name="Lind A.E."/>
            <person name="van Eijk R."/>
            <person name="Schleper C."/>
            <person name="Guy L."/>
            <person name="Ettema T.J."/>
        </authorList>
    </citation>
    <scope>NUCLEOTIDE SEQUENCE</scope>
</reference>
<organism evidence="1">
    <name type="scientific">marine sediment metagenome</name>
    <dbReference type="NCBI Taxonomy" id="412755"/>
    <lineage>
        <taxon>unclassified sequences</taxon>
        <taxon>metagenomes</taxon>
        <taxon>ecological metagenomes</taxon>
    </lineage>
</organism>
<accession>A0A0F8X7Z5</accession>
<protein>
    <submittedName>
        <fullName evidence="1">Uncharacterized protein</fullName>
    </submittedName>
</protein>